<dbReference type="Proteomes" id="UP000607559">
    <property type="component" value="Unassembled WGS sequence"/>
</dbReference>
<reference evidence="1" key="2">
    <citation type="submission" date="2020-09" db="EMBL/GenBank/DDBJ databases">
        <authorList>
            <person name="Sun Q."/>
            <person name="Zhou Y."/>
        </authorList>
    </citation>
    <scope>NUCLEOTIDE SEQUENCE</scope>
    <source>
        <strain evidence="1">CGMCC 1.15448</strain>
    </source>
</reference>
<dbReference type="AlphaFoldDB" id="A0A8J2UC02"/>
<organism evidence="1 2">
    <name type="scientific">Puia dinghuensis</name>
    <dbReference type="NCBI Taxonomy" id="1792502"/>
    <lineage>
        <taxon>Bacteria</taxon>
        <taxon>Pseudomonadati</taxon>
        <taxon>Bacteroidota</taxon>
        <taxon>Chitinophagia</taxon>
        <taxon>Chitinophagales</taxon>
        <taxon>Chitinophagaceae</taxon>
        <taxon>Puia</taxon>
    </lineage>
</organism>
<reference evidence="1" key="1">
    <citation type="journal article" date="2014" name="Int. J. Syst. Evol. Microbiol.">
        <title>Complete genome sequence of Corynebacterium casei LMG S-19264T (=DSM 44701T), isolated from a smear-ripened cheese.</title>
        <authorList>
            <consortium name="US DOE Joint Genome Institute (JGI-PGF)"/>
            <person name="Walter F."/>
            <person name="Albersmeier A."/>
            <person name="Kalinowski J."/>
            <person name="Ruckert C."/>
        </authorList>
    </citation>
    <scope>NUCLEOTIDE SEQUENCE</scope>
    <source>
        <strain evidence="1">CGMCC 1.15448</strain>
    </source>
</reference>
<proteinExistence type="predicted"/>
<sequence>MVSQEVPNMECFVAIVTTHPLVLHVSLHNPLTVATSIYVPRSLKPLGAFMQVKVRDSKGAIVYETQLPKFAPKLEISHKASYVAIDPGYSYGVLLECETAQLPTGEYRVEVSYSNLQFRGFPGNFIGDQKCHSSITVTVE</sequence>
<name>A0A8J2UC02_9BACT</name>
<comment type="caution">
    <text evidence="1">The sequence shown here is derived from an EMBL/GenBank/DDBJ whole genome shotgun (WGS) entry which is preliminary data.</text>
</comment>
<gene>
    <name evidence="1" type="ORF">GCM10011511_19480</name>
</gene>
<evidence type="ECO:0000313" key="1">
    <source>
        <dbReference type="EMBL" id="GGA96294.1"/>
    </source>
</evidence>
<protein>
    <submittedName>
        <fullName evidence="1">Uncharacterized protein</fullName>
    </submittedName>
</protein>
<keyword evidence="2" id="KW-1185">Reference proteome</keyword>
<accession>A0A8J2UC02</accession>
<evidence type="ECO:0000313" key="2">
    <source>
        <dbReference type="Proteomes" id="UP000607559"/>
    </source>
</evidence>
<dbReference type="EMBL" id="BMJC01000002">
    <property type="protein sequence ID" value="GGA96294.1"/>
    <property type="molecule type" value="Genomic_DNA"/>
</dbReference>